<evidence type="ECO:0000313" key="4">
    <source>
        <dbReference type="Proteomes" id="UP000996601"/>
    </source>
</evidence>
<dbReference type="GO" id="GO:0032259">
    <property type="term" value="P:methylation"/>
    <property type="evidence" value="ECO:0007669"/>
    <property type="project" value="UniProtKB-KW"/>
</dbReference>
<feature type="region of interest" description="Disordered" evidence="1">
    <location>
        <begin position="267"/>
        <end position="287"/>
    </location>
</feature>
<dbReference type="InterPro" id="IPR029063">
    <property type="entry name" value="SAM-dependent_MTases_sf"/>
</dbReference>
<organism evidence="3 4">
    <name type="scientific">Shinella lacus</name>
    <dbReference type="NCBI Taxonomy" id="2654216"/>
    <lineage>
        <taxon>Bacteria</taxon>
        <taxon>Pseudomonadati</taxon>
        <taxon>Pseudomonadota</taxon>
        <taxon>Alphaproteobacteria</taxon>
        <taxon>Hyphomicrobiales</taxon>
        <taxon>Rhizobiaceae</taxon>
        <taxon>Shinella</taxon>
    </lineage>
</organism>
<accession>A0ABT1R1A5</accession>
<evidence type="ECO:0000259" key="2">
    <source>
        <dbReference type="Pfam" id="PF08242"/>
    </source>
</evidence>
<keyword evidence="3" id="KW-0489">Methyltransferase</keyword>
<evidence type="ECO:0000256" key="1">
    <source>
        <dbReference type="SAM" id="MobiDB-lite"/>
    </source>
</evidence>
<keyword evidence="4" id="KW-1185">Reference proteome</keyword>
<dbReference type="GO" id="GO:0008168">
    <property type="term" value="F:methyltransferase activity"/>
    <property type="evidence" value="ECO:0007669"/>
    <property type="project" value="UniProtKB-KW"/>
</dbReference>
<evidence type="ECO:0000313" key="3">
    <source>
        <dbReference type="EMBL" id="MCQ4628950.1"/>
    </source>
</evidence>
<reference evidence="3" key="1">
    <citation type="submission" date="2021-07" db="EMBL/GenBank/DDBJ databases">
        <title>Shinella sp. nov., a novel member of the genus Shinella from water.</title>
        <authorList>
            <person name="Deng Y."/>
        </authorList>
    </citation>
    <scope>NUCLEOTIDE SEQUENCE</scope>
    <source>
        <strain evidence="3">CPCC 100929</strain>
    </source>
</reference>
<dbReference type="Proteomes" id="UP000996601">
    <property type="component" value="Unassembled WGS sequence"/>
</dbReference>
<dbReference type="CDD" id="cd02440">
    <property type="entry name" value="AdoMet_MTases"/>
    <property type="match status" value="1"/>
</dbReference>
<proteinExistence type="predicted"/>
<dbReference type="PANTHER" id="PTHR43861">
    <property type="entry name" value="TRANS-ACONITATE 2-METHYLTRANSFERASE-RELATED"/>
    <property type="match status" value="1"/>
</dbReference>
<name>A0ABT1R1A5_9HYPH</name>
<feature type="domain" description="Methyltransferase type 12" evidence="2">
    <location>
        <begin position="90"/>
        <end position="189"/>
    </location>
</feature>
<dbReference type="EMBL" id="WHSB02000001">
    <property type="protein sequence ID" value="MCQ4628950.1"/>
    <property type="molecule type" value="Genomic_DNA"/>
</dbReference>
<dbReference type="RefSeq" id="WP_256115035.1">
    <property type="nucleotide sequence ID" value="NZ_WHSB02000001.1"/>
</dbReference>
<dbReference type="SUPFAM" id="SSF53335">
    <property type="entry name" value="S-adenosyl-L-methionine-dependent methyltransferases"/>
    <property type="match status" value="1"/>
</dbReference>
<gene>
    <name evidence="3" type="ORF">GB927_002805</name>
</gene>
<keyword evidence="3" id="KW-0808">Transferase</keyword>
<protein>
    <submittedName>
        <fullName evidence="3">Class I SAM-dependent methyltransferase</fullName>
    </submittedName>
</protein>
<sequence>MRQIFRALRRAGYQLLERLPRSPSDLSLANEAQKYWEDPAQTAFHSNSHWKGEGGIREEVWSELGRPHVQLLREHMKIRGQSAPLERIIEWGCGGGANAVHFAPLAKSFVGVDVSSASLDECENVLRSVGQDNFSRLLVDVSEPEKSAEHLIATADVFLCTYVFELLPSQEYGQRILHLAHKLLRPGGFAIIQIKYQTHERRTQSRKWGYRRNLANMTTYPIDDFWRRAETAAFTPRYVSLRPKDDLIDDERYAYFILEKTGPAASETAEAGQMEADASGSAWRRYA</sequence>
<comment type="caution">
    <text evidence="3">The sequence shown here is derived from an EMBL/GenBank/DDBJ whole genome shotgun (WGS) entry which is preliminary data.</text>
</comment>
<dbReference type="Gene3D" id="3.40.50.150">
    <property type="entry name" value="Vaccinia Virus protein VP39"/>
    <property type="match status" value="1"/>
</dbReference>
<dbReference type="InterPro" id="IPR013217">
    <property type="entry name" value="Methyltransf_12"/>
</dbReference>
<dbReference type="Pfam" id="PF08242">
    <property type="entry name" value="Methyltransf_12"/>
    <property type="match status" value="1"/>
</dbReference>